<organism evidence="1 2">
    <name type="scientific">Fodinibacter luteus</name>
    <dbReference type="NCBI Taxonomy" id="552064"/>
    <lineage>
        <taxon>Bacteria</taxon>
        <taxon>Bacillati</taxon>
        <taxon>Actinomycetota</taxon>
        <taxon>Actinomycetes</taxon>
        <taxon>Micrococcales</taxon>
        <taxon>Intrasporangiaceae</taxon>
        <taxon>Fodinibacter (ex Wang et al. 2009)</taxon>
    </lineage>
</organism>
<evidence type="ECO:0000313" key="1">
    <source>
        <dbReference type="EMBL" id="GAA4411703.1"/>
    </source>
</evidence>
<keyword evidence="2" id="KW-1185">Reference proteome</keyword>
<comment type="caution">
    <text evidence="1">The sequence shown here is derived from an EMBL/GenBank/DDBJ whole genome shotgun (WGS) entry which is preliminary data.</text>
</comment>
<dbReference type="Proteomes" id="UP001500945">
    <property type="component" value="Unassembled WGS sequence"/>
</dbReference>
<sequence length="80" mass="8428">METTMTTDLAMTAVRETCERPWRGADTTHAGTGRAVQGRTVPFAGSTRCDVLVTDVRPAGVVGATPITGVVYPRLEAPPV</sequence>
<protein>
    <submittedName>
        <fullName evidence="1">Uncharacterized protein</fullName>
    </submittedName>
</protein>
<gene>
    <name evidence="1" type="ORF">GCM10023168_32780</name>
</gene>
<accession>A0ABP8KP36</accession>
<proteinExistence type="predicted"/>
<reference evidence="2" key="1">
    <citation type="journal article" date="2019" name="Int. J. Syst. Evol. Microbiol.">
        <title>The Global Catalogue of Microorganisms (GCM) 10K type strain sequencing project: providing services to taxonomists for standard genome sequencing and annotation.</title>
        <authorList>
            <consortium name="The Broad Institute Genomics Platform"/>
            <consortium name="The Broad Institute Genome Sequencing Center for Infectious Disease"/>
            <person name="Wu L."/>
            <person name="Ma J."/>
        </authorList>
    </citation>
    <scope>NUCLEOTIDE SEQUENCE [LARGE SCALE GENOMIC DNA]</scope>
    <source>
        <strain evidence="2">JCM 17809</strain>
    </source>
</reference>
<evidence type="ECO:0000313" key="2">
    <source>
        <dbReference type="Proteomes" id="UP001500945"/>
    </source>
</evidence>
<dbReference type="EMBL" id="BAABGM010000024">
    <property type="protein sequence ID" value="GAA4411703.1"/>
    <property type="molecule type" value="Genomic_DNA"/>
</dbReference>
<name>A0ABP8KP36_9MICO</name>